<name>A0A8X6QPS2_NEPPI</name>
<sequence>MTYPYGSSFTKKERRITRPMQKMKEKGAKFCSFVDTVRFPEQSKKYVFLSRKTKKICSFVGTERFPQHLTRGPSSSVAEERMNLPTNG</sequence>
<organism evidence="2 3">
    <name type="scientific">Nephila pilipes</name>
    <name type="common">Giant wood spider</name>
    <name type="synonym">Nephila maculata</name>
    <dbReference type="NCBI Taxonomy" id="299642"/>
    <lineage>
        <taxon>Eukaryota</taxon>
        <taxon>Metazoa</taxon>
        <taxon>Ecdysozoa</taxon>
        <taxon>Arthropoda</taxon>
        <taxon>Chelicerata</taxon>
        <taxon>Arachnida</taxon>
        <taxon>Araneae</taxon>
        <taxon>Araneomorphae</taxon>
        <taxon>Entelegynae</taxon>
        <taxon>Araneoidea</taxon>
        <taxon>Nephilidae</taxon>
        <taxon>Nephila</taxon>
    </lineage>
</organism>
<protein>
    <submittedName>
        <fullName evidence="2">Uncharacterized protein</fullName>
    </submittedName>
</protein>
<comment type="caution">
    <text evidence="2">The sequence shown here is derived from an EMBL/GenBank/DDBJ whole genome shotgun (WGS) entry which is preliminary data.</text>
</comment>
<feature type="region of interest" description="Disordered" evidence="1">
    <location>
        <begin position="1"/>
        <end position="21"/>
    </location>
</feature>
<evidence type="ECO:0000313" key="2">
    <source>
        <dbReference type="EMBL" id="GFU33099.1"/>
    </source>
</evidence>
<dbReference type="AlphaFoldDB" id="A0A8X6QPS2"/>
<dbReference type="EMBL" id="BMAW01034015">
    <property type="protein sequence ID" value="GFU33099.1"/>
    <property type="molecule type" value="Genomic_DNA"/>
</dbReference>
<evidence type="ECO:0000313" key="3">
    <source>
        <dbReference type="Proteomes" id="UP000887013"/>
    </source>
</evidence>
<proteinExistence type="predicted"/>
<dbReference type="Proteomes" id="UP000887013">
    <property type="component" value="Unassembled WGS sequence"/>
</dbReference>
<feature type="region of interest" description="Disordered" evidence="1">
    <location>
        <begin position="68"/>
        <end position="88"/>
    </location>
</feature>
<evidence type="ECO:0000256" key="1">
    <source>
        <dbReference type="SAM" id="MobiDB-lite"/>
    </source>
</evidence>
<gene>
    <name evidence="2" type="ORF">NPIL_512311</name>
</gene>
<reference evidence="2" key="1">
    <citation type="submission" date="2020-08" db="EMBL/GenBank/DDBJ databases">
        <title>Multicomponent nature underlies the extraordinary mechanical properties of spider dragline silk.</title>
        <authorList>
            <person name="Kono N."/>
            <person name="Nakamura H."/>
            <person name="Mori M."/>
            <person name="Yoshida Y."/>
            <person name="Ohtoshi R."/>
            <person name="Malay A.D."/>
            <person name="Moran D.A.P."/>
            <person name="Tomita M."/>
            <person name="Numata K."/>
            <person name="Arakawa K."/>
        </authorList>
    </citation>
    <scope>NUCLEOTIDE SEQUENCE</scope>
</reference>
<accession>A0A8X6QPS2</accession>
<keyword evidence="3" id="KW-1185">Reference proteome</keyword>